<dbReference type="NCBIfam" id="TIGR04502">
    <property type="entry name" value="microcomp_EutL"/>
    <property type="match status" value="1"/>
</dbReference>
<comment type="caution">
    <text evidence="4">The sequence shown here is derived from an EMBL/GenBank/DDBJ whole genome shotgun (WGS) entry which is preliminary data.</text>
</comment>
<feature type="domain" description="BMC circularly permuted" evidence="3">
    <location>
        <begin position="118"/>
        <end position="222"/>
    </location>
</feature>
<dbReference type="InterPro" id="IPR044870">
    <property type="entry name" value="BMC_CP"/>
</dbReference>
<dbReference type="InterPro" id="IPR037233">
    <property type="entry name" value="CcmK-like_sf"/>
</dbReference>
<dbReference type="InterPro" id="IPR000249">
    <property type="entry name" value="BMC_dom"/>
</dbReference>
<evidence type="ECO:0000313" key="4">
    <source>
        <dbReference type="EMBL" id="MRH41132.1"/>
    </source>
</evidence>
<dbReference type="InterPro" id="IPR009193">
    <property type="entry name" value="EutL_PduB"/>
</dbReference>
<organism evidence="4 5">
    <name type="scientific">Aquibacillus halophilus</name>
    <dbReference type="NCBI Taxonomy" id="930132"/>
    <lineage>
        <taxon>Bacteria</taxon>
        <taxon>Bacillati</taxon>
        <taxon>Bacillota</taxon>
        <taxon>Bacilli</taxon>
        <taxon>Bacillales</taxon>
        <taxon>Bacillaceae</taxon>
        <taxon>Aquibacillus</taxon>
    </lineage>
</organism>
<dbReference type="GO" id="GO:0005198">
    <property type="term" value="F:structural molecule activity"/>
    <property type="evidence" value="ECO:0007669"/>
    <property type="project" value="InterPro"/>
</dbReference>
<keyword evidence="2" id="KW-1283">Bacterial microcompartment</keyword>
<dbReference type="NCBIfam" id="NF011934">
    <property type="entry name" value="PRK15405.1"/>
    <property type="match status" value="1"/>
</dbReference>
<accession>A0A6A8DIJ7</accession>
<dbReference type="GO" id="GO:0031469">
    <property type="term" value="C:bacterial microcompartment"/>
    <property type="evidence" value="ECO:0007669"/>
    <property type="project" value="UniProtKB-SubCell"/>
</dbReference>
<evidence type="ECO:0000256" key="1">
    <source>
        <dbReference type="ARBA" id="ARBA00024322"/>
    </source>
</evidence>
<proteinExistence type="predicted"/>
<name>A0A6A8DIJ7_9BACI</name>
<reference evidence="4" key="1">
    <citation type="submission" date="2019-11" db="EMBL/GenBank/DDBJ databases">
        <authorList>
            <person name="Li J."/>
        </authorList>
    </citation>
    <scope>NUCLEOTIDE SEQUENCE</scope>
    <source>
        <strain evidence="4">B6B</strain>
    </source>
</reference>
<feature type="domain" description="BMC circularly permuted" evidence="3">
    <location>
        <begin position="4"/>
        <end position="117"/>
    </location>
</feature>
<evidence type="ECO:0000259" key="3">
    <source>
        <dbReference type="PROSITE" id="PS51931"/>
    </source>
</evidence>
<protein>
    <submittedName>
        <fullName evidence="4">Ethanolamine utilization microcompartment protein EutL</fullName>
    </submittedName>
</protein>
<dbReference type="OrthoDB" id="3283at2"/>
<dbReference type="Gene3D" id="3.30.70.1710">
    <property type="match status" value="2"/>
</dbReference>
<comment type="subcellular location">
    <subcellularLocation>
        <location evidence="1">Bacterial microcompartment</location>
    </subcellularLocation>
</comment>
<sequence length="222" mass="23445">MEEQVVRETPIRAVPLSIRIIPMVDQGLVSHLNLSPHIRSLGLITSTIDDVGYTAVDEATKRAAVEVVYAKSFYAGSSHASGPLSGEFIGILGGESPEEVRSGLDAALSVMKEGACFYALDEEGSHTYYAHVISRTGTYLSQMASIREGDPLAYLIAPPIEALCGLDAALKAADVSLKLFYGPPTETNFAGGLLTGSQSACMAAAEAFAETVRAVSVQPQTY</sequence>
<dbReference type="RefSeq" id="WP_153734802.1">
    <property type="nucleotide sequence ID" value="NZ_WJNG01000001.1"/>
</dbReference>
<evidence type="ECO:0000256" key="2">
    <source>
        <dbReference type="ARBA" id="ARBA00024446"/>
    </source>
</evidence>
<dbReference type="Proteomes" id="UP000799092">
    <property type="component" value="Unassembled WGS sequence"/>
</dbReference>
<dbReference type="PROSITE" id="PS51931">
    <property type="entry name" value="BMC_CP"/>
    <property type="match status" value="2"/>
</dbReference>
<evidence type="ECO:0000313" key="5">
    <source>
        <dbReference type="Proteomes" id="UP000799092"/>
    </source>
</evidence>
<dbReference type="Pfam" id="PF00936">
    <property type="entry name" value="BMC"/>
    <property type="match status" value="1"/>
</dbReference>
<dbReference type="SMART" id="SM00877">
    <property type="entry name" value="BMC"/>
    <property type="match status" value="2"/>
</dbReference>
<dbReference type="EMBL" id="WJNG01000001">
    <property type="protein sequence ID" value="MRH41132.1"/>
    <property type="molecule type" value="Genomic_DNA"/>
</dbReference>
<dbReference type="InterPro" id="IPR030983">
    <property type="entry name" value="EutL"/>
</dbReference>
<keyword evidence="5" id="KW-1185">Reference proteome</keyword>
<gene>
    <name evidence="4" type="primary">eutL</name>
    <name evidence="4" type="ORF">GH741_00400</name>
</gene>
<dbReference type="PIRSF" id="PIRSF012290">
    <property type="entry name" value="EutL_PduB"/>
    <property type="match status" value="1"/>
</dbReference>
<dbReference type="AlphaFoldDB" id="A0A6A8DIJ7"/>